<reference evidence="2" key="1">
    <citation type="submission" date="2021-01" db="EMBL/GenBank/DDBJ databases">
        <title>Phytophthora aleatoria, a newly-described species from Pinus radiata is distinct from Phytophthora cactorum isolates based on comparative genomics.</title>
        <authorList>
            <person name="Mcdougal R."/>
            <person name="Panda P."/>
            <person name="Williams N."/>
            <person name="Studholme D.J."/>
        </authorList>
    </citation>
    <scope>NUCLEOTIDE SEQUENCE</scope>
    <source>
        <strain evidence="2">NZFS 3830</strain>
    </source>
</reference>
<accession>A0A8T1UEE3</accession>
<evidence type="ECO:0000313" key="3">
    <source>
        <dbReference type="Proteomes" id="UP000688947"/>
    </source>
</evidence>
<feature type="transmembrane region" description="Helical" evidence="1">
    <location>
        <begin position="73"/>
        <end position="94"/>
    </location>
</feature>
<keyword evidence="1" id="KW-0812">Transmembrane</keyword>
<dbReference type="OrthoDB" id="94987at2759"/>
<dbReference type="Proteomes" id="UP000688947">
    <property type="component" value="Unassembled WGS sequence"/>
</dbReference>
<evidence type="ECO:0000256" key="1">
    <source>
        <dbReference type="SAM" id="Phobius"/>
    </source>
</evidence>
<sequence length="113" mass="13080">MTHLPSARYHTEMTDVTPDNVGATVVPVFAFGLLQITTFVLLALVIKKNCRMNMLYQLGFVLETQMPLIQGKLIFWFSSHYAFAWCILVSTLRFNLVNMDTLDKRDHRSFLCY</sequence>
<proteinExistence type="predicted"/>
<dbReference type="EMBL" id="JAENGZ010000499">
    <property type="protein sequence ID" value="KAG6958258.1"/>
    <property type="molecule type" value="Genomic_DNA"/>
</dbReference>
<protein>
    <submittedName>
        <fullName evidence="2">Uncharacterized protein</fullName>
    </submittedName>
</protein>
<comment type="caution">
    <text evidence="2">The sequence shown here is derived from an EMBL/GenBank/DDBJ whole genome shotgun (WGS) entry which is preliminary data.</text>
</comment>
<keyword evidence="1" id="KW-1133">Transmembrane helix</keyword>
<gene>
    <name evidence="2" type="ORF">JG687_00009493</name>
</gene>
<dbReference type="AlphaFoldDB" id="A0A8T1UEE3"/>
<keyword evidence="1" id="KW-0472">Membrane</keyword>
<feature type="transmembrane region" description="Helical" evidence="1">
    <location>
        <begin position="20"/>
        <end position="46"/>
    </location>
</feature>
<name>A0A8T1UEE3_9STRA</name>
<evidence type="ECO:0000313" key="2">
    <source>
        <dbReference type="EMBL" id="KAG6958258.1"/>
    </source>
</evidence>
<dbReference type="VEuPathDB" id="FungiDB:PC110_g5646"/>
<organism evidence="2 3">
    <name type="scientific">Phytophthora cactorum</name>
    <dbReference type="NCBI Taxonomy" id="29920"/>
    <lineage>
        <taxon>Eukaryota</taxon>
        <taxon>Sar</taxon>
        <taxon>Stramenopiles</taxon>
        <taxon>Oomycota</taxon>
        <taxon>Peronosporomycetes</taxon>
        <taxon>Peronosporales</taxon>
        <taxon>Peronosporaceae</taxon>
        <taxon>Phytophthora</taxon>
    </lineage>
</organism>